<reference evidence="2" key="2">
    <citation type="submission" date="2025-08" db="UniProtKB">
        <authorList>
            <consortium name="RefSeq"/>
        </authorList>
    </citation>
    <scope>IDENTIFICATION</scope>
    <source>
        <tissue evidence="2">Leaf</tissue>
    </source>
</reference>
<dbReference type="InterPro" id="IPR050951">
    <property type="entry name" value="Retrovirus_Pol_polyprotein"/>
</dbReference>
<dbReference type="Gene3D" id="3.30.70.270">
    <property type="match status" value="2"/>
</dbReference>
<dbReference type="InterPro" id="IPR043502">
    <property type="entry name" value="DNA/RNA_pol_sf"/>
</dbReference>
<accession>A0A1U7WGA5</accession>
<dbReference type="PANTHER" id="PTHR37984">
    <property type="entry name" value="PROTEIN CBG26694"/>
    <property type="match status" value="1"/>
</dbReference>
<proteinExistence type="predicted"/>
<organism evidence="1 2">
    <name type="scientific">Nicotiana sylvestris</name>
    <name type="common">Wood tobacco</name>
    <name type="synonym">South American tobacco</name>
    <dbReference type="NCBI Taxonomy" id="4096"/>
    <lineage>
        <taxon>Eukaryota</taxon>
        <taxon>Viridiplantae</taxon>
        <taxon>Streptophyta</taxon>
        <taxon>Embryophyta</taxon>
        <taxon>Tracheophyta</taxon>
        <taxon>Spermatophyta</taxon>
        <taxon>Magnoliopsida</taxon>
        <taxon>eudicotyledons</taxon>
        <taxon>Gunneridae</taxon>
        <taxon>Pentapetalae</taxon>
        <taxon>asterids</taxon>
        <taxon>lamiids</taxon>
        <taxon>Solanales</taxon>
        <taxon>Solanaceae</taxon>
        <taxon>Nicotianoideae</taxon>
        <taxon>Nicotianeae</taxon>
        <taxon>Nicotiana</taxon>
    </lineage>
</organism>
<dbReference type="eggNOG" id="KOG0017">
    <property type="taxonomic scope" value="Eukaryota"/>
</dbReference>
<dbReference type="STRING" id="4096.A0A1U7WGA5"/>
<dbReference type="PANTHER" id="PTHR37984:SF5">
    <property type="entry name" value="PROTEIN NYNRIN-LIKE"/>
    <property type="match status" value="1"/>
</dbReference>
<gene>
    <name evidence="2" type="primary">LOC104223857</name>
</gene>
<reference evidence="1" key="1">
    <citation type="journal article" date="2013" name="Genome Biol.">
        <title>Reference genomes and transcriptomes of Nicotiana sylvestris and Nicotiana tomentosiformis.</title>
        <authorList>
            <person name="Sierro N."/>
            <person name="Battey J.N."/>
            <person name="Ouadi S."/>
            <person name="Bovet L."/>
            <person name="Goepfert S."/>
            <person name="Bakaher N."/>
            <person name="Peitsch M.C."/>
            <person name="Ivanov N.V."/>
        </authorList>
    </citation>
    <scope>NUCLEOTIDE SEQUENCE [LARGE SCALE GENOMIC DNA]</scope>
</reference>
<dbReference type="AlphaFoldDB" id="A0A1U7WGA5"/>
<dbReference type="Proteomes" id="UP000189701">
    <property type="component" value="Unplaced"/>
</dbReference>
<keyword evidence="1" id="KW-1185">Reference proteome</keyword>
<evidence type="ECO:0000313" key="2">
    <source>
        <dbReference type="RefSeq" id="XP_009773669.1"/>
    </source>
</evidence>
<evidence type="ECO:0000313" key="1">
    <source>
        <dbReference type="Proteomes" id="UP000189701"/>
    </source>
</evidence>
<dbReference type="InterPro" id="IPR043128">
    <property type="entry name" value="Rev_trsase/Diguanyl_cyclase"/>
</dbReference>
<dbReference type="SUPFAM" id="SSF56672">
    <property type="entry name" value="DNA/RNA polymerases"/>
    <property type="match status" value="1"/>
</dbReference>
<dbReference type="RefSeq" id="XP_009773669.1">
    <property type="nucleotide sequence ID" value="XM_009775367.1"/>
</dbReference>
<protein>
    <submittedName>
        <fullName evidence="2">Uncharacterized protein LOC104223857</fullName>
    </submittedName>
</protein>
<sequence length="284" mass="31872">MAVVAFQNGLNRSGSKATKKLLSRLMKYPPTTWEEIHNAYCAEVRADEDELNGPLQQLTSVQTETRDSVRTGEAGHKVSIKDPDIVEAFKATIEDLDPVQLDKVDNTKEAYIGHTLSEPDMPGIPKDIATHKLKVDPLYPPVRQMRRKFNAAINEAVSEEYKMKLNPEKCAFDVASGKFLGFLVSRRGIEVNPNQIKAIDAIPNILTSKKQVQKLTGKIAALSRFISRSSDRCHKFFNVLRKDHGLQWNEECVDGLRKLKVYLSSPPLLIKADPGECLLVYLEV</sequence>
<name>A0A1U7WGA5_NICSY</name>